<comment type="caution">
    <text evidence="1">The sequence shown here is derived from an EMBL/GenBank/DDBJ whole genome shotgun (WGS) entry which is preliminary data.</text>
</comment>
<accession>A0ACB8DD00</accession>
<name>A0ACB8DD00_DERSI</name>
<protein>
    <submittedName>
        <fullName evidence="1">Uncharacterized protein</fullName>
    </submittedName>
</protein>
<dbReference type="Proteomes" id="UP000821865">
    <property type="component" value="Chromosome 2"/>
</dbReference>
<evidence type="ECO:0000313" key="2">
    <source>
        <dbReference type="Proteomes" id="UP000821865"/>
    </source>
</evidence>
<keyword evidence="2" id="KW-1185">Reference proteome</keyword>
<organism evidence="1 2">
    <name type="scientific">Dermacentor silvarum</name>
    <name type="common">Tick</name>
    <dbReference type="NCBI Taxonomy" id="543639"/>
    <lineage>
        <taxon>Eukaryota</taxon>
        <taxon>Metazoa</taxon>
        <taxon>Ecdysozoa</taxon>
        <taxon>Arthropoda</taxon>
        <taxon>Chelicerata</taxon>
        <taxon>Arachnida</taxon>
        <taxon>Acari</taxon>
        <taxon>Parasitiformes</taxon>
        <taxon>Ixodida</taxon>
        <taxon>Ixodoidea</taxon>
        <taxon>Ixodidae</taxon>
        <taxon>Rhipicephalinae</taxon>
        <taxon>Dermacentor</taxon>
    </lineage>
</organism>
<dbReference type="EMBL" id="CM023471">
    <property type="protein sequence ID" value="KAH7965761.1"/>
    <property type="molecule type" value="Genomic_DNA"/>
</dbReference>
<proteinExistence type="predicted"/>
<evidence type="ECO:0000313" key="1">
    <source>
        <dbReference type="EMBL" id="KAH7965761.1"/>
    </source>
</evidence>
<sequence length="670" mass="75445">MQHSPWLGQWSRRSSSIRSSRRRSSERTAVQWSGTPTRQTGDKWGAALFFSAAFVAAATGLGVYLALCYSSSYCMGDVHEDHGQVGTMRPLLQMIWTMANMTFNPCSDFYQYACYNYHQSLKEAVPFKHPLADRIMPGLSQSNAGRALLNYHKACLTVHWHSRDAVKSAAQAILEMLYVDSGSVTPLRMFALMVKLNLVYDVHTDPSVHLGRPGGAVLQYNIPSSSAQQAYGLDHPSTFSLVADPPESCALSAFSEKIKAIYSDVLEEVTSRMGVNVTFHDFIDLSTILCSVVSNASDYIESRSTTLDRFLPGVSSRLWAGVVEEFTGRKIGGTVIHSPVDVLRHRFTVLTDRNSQPVALAFVLVRAAVELILESENTPARLSHEYCEKTASQLLPLWSLGVLFSFSPKTEHNQVIISTFDALVQVIHEEVREILEPEDALHAEQELRRIRPLLPYHVYPLELQIPRLGNNHFVNLLYVREYRLISSRYRTPSGIPQSAAESITLLYPTQMPGYVTIPLGLYTAIKLEPSMALRSMALIGLAMADNLWTALFEANWTDGGQKVMSSLRCNRQVNRPSMFQRSLKWPLRALVSCIRALSISDWHKNNVIWGQWSTSLSQVFYHLAVIYFYCRDTTLEAKRMRSEVAEFLYGISDFLEAFGCPRQKMWPICV</sequence>
<reference evidence="1" key="1">
    <citation type="submission" date="2020-05" db="EMBL/GenBank/DDBJ databases">
        <title>Large-scale comparative analyses of tick genomes elucidate their genetic diversity and vector capacities.</title>
        <authorList>
            <person name="Jia N."/>
            <person name="Wang J."/>
            <person name="Shi W."/>
            <person name="Du L."/>
            <person name="Sun Y."/>
            <person name="Zhan W."/>
            <person name="Jiang J."/>
            <person name="Wang Q."/>
            <person name="Zhang B."/>
            <person name="Ji P."/>
            <person name="Sakyi L.B."/>
            <person name="Cui X."/>
            <person name="Yuan T."/>
            <person name="Jiang B."/>
            <person name="Yang W."/>
            <person name="Lam T.T.-Y."/>
            <person name="Chang Q."/>
            <person name="Ding S."/>
            <person name="Wang X."/>
            <person name="Zhu J."/>
            <person name="Ruan X."/>
            <person name="Zhao L."/>
            <person name="Wei J."/>
            <person name="Que T."/>
            <person name="Du C."/>
            <person name="Cheng J."/>
            <person name="Dai P."/>
            <person name="Han X."/>
            <person name="Huang E."/>
            <person name="Gao Y."/>
            <person name="Liu J."/>
            <person name="Shao H."/>
            <person name="Ye R."/>
            <person name="Li L."/>
            <person name="Wei W."/>
            <person name="Wang X."/>
            <person name="Wang C."/>
            <person name="Yang T."/>
            <person name="Huo Q."/>
            <person name="Li W."/>
            <person name="Guo W."/>
            <person name="Chen H."/>
            <person name="Zhou L."/>
            <person name="Ni X."/>
            <person name="Tian J."/>
            <person name="Zhou Y."/>
            <person name="Sheng Y."/>
            <person name="Liu T."/>
            <person name="Pan Y."/>
            <person name="Xia L."/>
            <person name="Li J."/>
            <person name="Zhao F."/>
            <person name="Cao W."/>
        </authorList>
    </citation>
    <scope>NUCLEOTIDE SEQUENCE</scope>
    <source>
        <strain evidence="1">Dsil-2018</strain>
    </source>
</reference>
<gene>
    <name evidence="1" type="ORF">HPB49_010579</name>
</gene>